<keyword evidence="4 7" id="KW-0012">Acyltransferase</keyword>
<dbReference type="InterPro" id="IPR020615">
    <property type="entry name" value="Thiolase_acyl_enz_int_AS"/>
</dbReference>
<dbReference type="Gene3D" id="3.40.47.10">
    <property type="match status" value="1"/>
</dbReference>
<evidence type="ECO:0000256" key="4">
    <source>
        <dbReference type="ARBA" id="ARBA00023315"/>
    </source>
</evidence>
<dbReference type="AlphaFoldDB" id="A0A6N7ITJ0"/>
<feature type="non-terminal residue" evidence="7">
    <location>
        <position position="169"/>
    </location>
</feature>
<evidence type="ECO:0000256" key="2">
    <source>
        <dbReference type="ARBA" id="ARBA00012705"/>
    </source>
</evidence>
<proteinExistence type="inferred from homology"/>
<dbReference type="SUPFAM" id="SSF53901">
    <property type="entry name" value="Thiolase-like"/>
    <property type="match status" value="1"/>
</dbReference>
<dbReference type="Pfam" id="PF00108">
    <property type="entry name" value="Thiolase_N"/>
    <property type="match status" value="2"/>
</dbReference>
<evidence type="ECO:0000256" key="5">
    <source>
        <dbReference type="ARBA" id="ARBA00030755"/>
    </source>
</evidence>
<evidence type="ECO:0000313" key="7">
    <source>
        <dbReference type="EMBL" id="MQL53436.1"/>
    </source>
</evidence>
<dbReference type="InterPro" id="IPR020616">
    <property type="entry name" value="Thiolase_N"/>
</dbReference>
<name>A0A6N7ITJ0_9FIRM</name>
<evidence type="ECO:0000256" key="3">
    <source>
        <dbReference type="ARBA" id="ARBA00022679"/>
    </source>
</evidence>
<dbReference type="Proteomes" id="UP000441717">
    <property type="component" value="Unassembled WGS sequence"/>
</dbReference>
<dbReference type="GO" id="GO:0003985">
    <property type="term" value="F:acetyl-CoA C-acetyltransferase activity"/>
    <property type="evidence" value="ECO:0007669"/>
    <property type="project" value="UniProtKB-EC"/>
</dbReference>
<comment type="caution">
    <text evidence="7">The sequence shown here is derived from an EMBL/GenBank/DDBJ whole genome shotgun (WGS) entry which is preliminary data.</text>
</comment>
<gene>
    <name evidence="7" type="ORF">GFC01_14445</name>
</gene>
<dbReference type="PROSITE" id="PS00098">
    <property type="entry name" value="THIOLASE_1"/>
    <property type="match status" value="1"/>
</dbReference>
<keyword evidence="3 7" id="KW-0808">Transferase</keyword>
<comment type="similarity">
    <text evidence="1">Belongs to the thiolase-like superfamily. Thiolase family.</text>
</comment>
<dbReference type="PANTHER" id="PTHR18919:SF107">
    <property type="entry name" value="ACETYL-COA ACETYLTRANSFERASE, CYTOSOLIC"/>
    <property type="match status" value="1"/>
</dbReference>
<feature type="domain" description="Thiolase N-terminal" evidence="6">
    <location>
        <begin position="81"/>
        <end position="169"/>
    </location>
</feature>
<keyword evidence="8" id="KW-1185">Reference proteome</keyword>
<evidence type="ECO:0000313" key="8">
    <source>
        <dbReference type="Proteomes" id="UP000441717"/>
    </source>
</evidence>
<dbReference type="InterPro" id="IPR016039">
    <property type="entry name" value="Thiolase-like"/>
</dbReference>
<evidence type="ECO:0000256" key="1">
    <source>
        <dbReference type="ARBA" id="ARBA00010982"/>
    </source>
</evidence>
<feature type="domain" description="Thiolase N-terminal" evidence="6">
    <location>
        <begin position="4"/>
        <end position="47"/>
    </location>
</feature>
<dbReference type="EMBL" id="WHYR01000049">
    <property type="protein sequence ID" value="MQL53436.1"/>
    <property type="molecule type" value="Genomic_DNA"/>
</dbReference>
<accession>A0A6N7ITJ0</accession>
<protein>
    <recommendedName>
        <fullName evidence="2">acetyl-CoA C-acetyltransferase</fullName>
        <ecNumber evidence="2">2.3.1.9</ecNumber>
    </recommendedName>
    <alternativeName>
        <fullName evidence="5">Acetoacetyl-CoA thiolase</fullName>
    </alternativeName>
</protein>
<evidence type="ECO:0000259" key="6">
    <source>
        <dbReference type="Pfam" id="PF00108"/>
    </source>
</evidence>
<dbReference type="PANTHER" id="PTHR18919">
    <property type="entry name" value="ACETYL-COA C-ACYLTRANSFERASE"/>
    <property type="match status" value="1"/>
</dbReference>
<dbReference type="EC" id="2.3.1.9" evidence="2"/>
<sequence length="169" mass="17917">MREVVVISGVRTAIGVFGGSLKDIPVVRLGSLVIKEALKRAGLKPRSGEELLRYGPDALKGLPPVELEKAGDDWDEDLLEVQVDEVIMGHVLQGGNGQNTARQAAIYAGIPKETCAFTVNKVCASGLKAIALGAQSIMAGEAEVVVAGGMENMSQAPYALPRARWGYRM</sequence>
<reference evidence="7 8" key="1">
    <citation type="submission" date="2019-10" db="EMBL/GenBank/DDBJ databases">
        <title>Comparative genomics of sulfur disproportionating microorganisms.</title>
        <authorList>
            <person name="Ward L.M."/>
            <person name="Bertran E."/>
            <person name="Johnston D."/>
        </authorList>
    </citation>
    <scope>NUCLEOTIDE SEQUENCE [LARGE SCALE GENOMIC DNA]</scope>
    <source>
        <strain evidence="7 8">DSM 14055</strain>
    </source>
</reference>
<dbReference type="RefSeq" id="WP_279233491.1">
    <property type="nucleotide sequence ID" value="NZ_WHYR01000049.1"/>
</dbReference>
<organism evidence="7 8">
    <name type="scientific">Desulfofundulus thermobenzoicus</name>
    <dbReference type="NCBI Taxonomy" id="29376"/>
    <lineage>
        <taxon>Bacteria</taxon>
        <taxon>Bacillati</taxon>
        <taxon>Bacillota</taxon>
        <taxon>Clostridia</taxon>
        <taxon>Eubacteriales</taxon>
        <taxon>Peptococcaceae</taxon>
        <taxon>Desulfofundulus</taxon>
    </lineage>
</organism>